<reference evidence="4 5" key="2">
    <citation type="submission" date="2014-09" db="EMBL/GenBank/DDBJ databases">
        <authorList>
            <consortium name="NBRP consortium"/>
            <person name="Sawabe T."/>
            <person name="Meirelles P."/>
            <person name="Nakanishi M."/>
            <person name="Sayaka M."/>
            <person name="Hattori M."/>
            <person name="Ohkuma M."/>
        </authorList>
    </citation>
    <scope>NUCLEOTIDE SEQUENCE [LARGE SCALE GENOMIC DNA]</scope>
    <source>
        <strain evidence="5">JCM19235</strain>
    </source>
</reference>
<dbReference type="Gene3D" id="1.20.1050.10">
    <property type="match status" value="1"/>
</dbReference>
<dbReference type="SUPFAM" id="SSF52833">
    <property type="entry name" value="Thioredoxin-like"/>
    <property type="match status" value="1"/>
</dbReference>
<accession>A0A090SAK6</accession>
<dbReference type="SFLD" id="SFLDG00358">
    <property type="entry name" value="Main_(cytGST)"/>
    <property type="match status" value="1"/>
</dbReference>
<dbReference type="InterPro" id="IPR034330">
    <property type="entry name" value="GST_Zeta_C"/>
</dbReference>
<reference evidence="4 5" key="1">
    <citation type="submission" date="2014-09" db="EMBL/GenBank/DDBJ databases">
        <title>Vibrio maritimus JCM 19235. (C45) whole genome shotgun sequence.</title>
        <authorList>
            <person name="Sawabe T."/>
            <person name="Meirelles P."/>
            <person name="Nakanishi M."/>
            <person name="Sayaka M."/>
            <person name="Hattori M."/>
            <person name="Ohkuma M."/>
        </authorList>
    </citation>
    <scope>NUCLEOTIDE SEQUENCE [LARGE SCALE GENOMIC DNA]</scope>
    <source>
        <strain evidence="5">JCM19235</strain>
    </source>
</reference>
<dbReference type="NCBIfam" id="TIGR01262">
    <property type="entry name" value="maiA"/>
    <property type="match status" value="1"/>
</dbReference>
<dbReference type="SUPFAM" id="SSF47616">
    <property type="entry name" value="GST C-terminal domain-like"/>
    <property type="match status" value="1"/>
</dbReference>
<evidence type="ECO:0000313" key="4">
    <source>
        <dbReference type="EMBL" id="GAL16587.1"/>
    </source>
</evidence>
<dbReference type="InterPro" id="IPR034333">
    <property type="entry name" value="GST_Zeta_N"/>
</dbReference>
<keyword evidence="4" id="KW-0808">Transferase</keyword>
<dbReference type="InterPro" id="IPR005955">
    <property type="entry name" value="GST_Zeta"/>
</dbReference>
<feature type="domain" description="GST C-terminal" evidence="3">
    <location>
        <begin position="87"/>
        <end position="212"/>
    </location>
</feature>
<dbReference type="SFLD" id="SFLDS00019">
    <property type="entry name" value="Glutathione_Transferase_(cytos"/>
    <property type="match status" value="1"/>
</dbReference>
<dbReference type="Pfam" id="PF00043">
    <property type="entry name" value="GST_C"/>
    <property type="match status" value="1"/>
</dbReference>
<organism evidence="4 5">
    <name type="scientific">Vibrio maritimus</name>
    <dbReference type="NCBI Taxonomy" id="990268"/>
    <lineage>
        <taxon>Bacteria</taxon>
        <taxon>Pseudomonadati</taxon>
        <taxon>Pseudomonadota</taxon>
        <taxon>Gammaproteobacteria</taxon>
        <taxon>Vibrionales</taxon>
        <taxon>Vibrionaceae</taxon>
        <taxon>Vibrio</taxon>
    </lineage>
</organism>
<dbReference type="FunFam" id="1.20.1050.10:FF:000017">
    <property type="entry name" value="Maleylacetoacetate isomerase"/>
    <property type="match status" value="1"/>
</dbReference>
<dbReference type="InterPro" id="IPR036249">
    <property type="entry name" value="Thioredoxin-like_sf"/>
</dbReference>
<keyword evidence="5" id="KW-1185">Reference proteome</keyword>
<dbReference type="EC" id="5.2.1.2" evidence="4"/>
<protein>
    <submittedName>
        <fullName evidence="4">Maleylacetoacetate isomerase @ glutathione S-transferase zeta</fullName>
        <ecNumber evidence="4">2.5.1.18</ecNumber>
        <ecNumber evidence="4">5.2.1.2</ecNumber>
    </submittedName>
</protein>
<comment type="similarity">
    <text evidence="1">Belongs to the GST superfamily. Zeta family.</text>
</comment>
<dbReference type="InterPro" id="IPR040079">
    <property type="entry name" value="Glutathione_S-Trfase"/>
</dbReference>
<dbReference type="CDD" id="cd03042">
    <property type="entry name" value="GST_N_Zeta"/>
    <property type="match status" value="1"/>
</dbReference>
<gene>
    <name evidence="4" type="ORF">JCM19235_5136</name>
</gene>
<evidence type="ECO:0000259" key="3">
    <source>
        <dbReference type="PROSITE" id="PS50405"/>
    </source>
</evidence>
<dbReference type="CDD" id="cd03191">
    <property type="entry name" value="GST_C_Zeta"/>
    <property type="match status" value="1"/>
</dbReference>
<dbReference type="GO" id="GO:0004364">
    <property type="term" value="F:glutathione transferase activity"/>
    <property type="evidence" value="ECO:0007669"/>
    <property type="project" value="UniProtKB-EC"/>
</dbReference>
<dbReference type="GO" id="GO:0016034">
    <property type="term" value="F:maleylacetoacetate isomerase activity"/>
    <property type="evidence" value="ECO:0007669"/>
    <property type="project" value="UniProtKB-EC"/>
</dbReference>
<sequence>MILYDYWRSSAAYRVRIALNLKNIAYQSVPVNLIKDGGEQHRPPFNQLNPNELVPVLIDGDVELNQSLTIIDYLDAHYPEPRLVPRDERLRYQVTALAQDIAIDIHPINNLRVIQHLSKTFGIDDDGKQDWMRHWINKGFNALEQKLTVTSGKCCVGDEVSLADVCLVPQVYNARRFGVDMSSYPHIVKIVSHLQQLDAFEQAEPEQQPDAT</sequence>
<proteinExistence type="inferred from homology"/>
<dbReference type="PROSITE" id="PS50405">
    <property type="entry name" value="GST_CTER"/>
    <property type="match status" value="1"/>
</dbReference>
<evidence type="ECO:0000313" key="5">
    <source>
        <dbReference type="Proteomes" id="UP000029228"/>
    </source>
</evidence>
<dbReference type="InterPro" id="IPR036282">
    <property type="entry name" value="Glutathione-S-Trfase_C_sf"/>
</dbReference>
<feature type="domain" description="GST N-terminal" evidence="2">
    <location>
        <begin position="1"/>
        <end position="82"/>
    </location>
</feature>
<dbReference type="Proteomes" id="UP000029228">
    <property type="component" value="Unassembled WGS sequence"/>
</dbReference>
<dbReference type="InterPro" id="IPR010987">
    <property type="entry name" value="Glutathione-S-Trfase_C-like"/>
</dbReference>
<dbReference type="EC" id="2.5.1.18" evidence="4"/>
<dbReference type="GO" id="GO:0006749">
    <property type="term" value="P:glutathione metabolic process"/>
    <property type="evidence" value="ECO:0007669"/>
    <property type="project" value="TreeGrafter"/>
</dbReference>
<dbReference type="AlphaFoldDB" id="A0A090SAK6"/>
<dbReference type="PROSITE" id="PS50404">
    <property type="entry name" value="GST_NTER"/>
    <property type="match status" value="1"/>
</dbReference>
<keyword evidence="4" id="KW-0413">Isomerase</keyword>
<dbReference type="InterPro" id="IPR004046">
    <property type="entry name" value="GST_C"/>
</dbReference>
<comment type="caution">
    <text evidence="4">The sequence shown here is derived from an EMBL/GenBank/DDBJ whole genome shotgun (WGS) entry which is preliminary data.</text>
</comment>
<evidence type="ECO:0000256" key="1">
    <source>
        <dbReference type="ARBA" id="ARBA00010007"/>
    </source>
</evidence>
<dbReference type="STRING" id="990268.JCM19235_5136"/>
<dbReference type="EMBL" id="BBMR01000001">
    <property type="protein sequence ID" value="GAL16587.1"/>
    <property type="molecule type" value="Genomic_DNA"/>
</dbReference>
<evidence type="ECO:0000259" key="2">
    <source>
        <dbReference type="PROSITE" id="PS50404"/>
    </source>
</evidence>
<dbReference type="Pfam" id="PF13417">
    <property type="entry name" value="GST_N_3"/>
    <property type="match status" value="1"/>
</dbReference>
<name>A0A090SAK6_9VIBR</name>
<dbReference type="GO" id="GO:0005737">
    <property type="term" value="C:cytoplasm"/>
    <property type="evidence" value="ECO:0007669"/>
    <property type="project" value="InterPro"/>
</dbReference>
<dbReference type="PANTHER" id="PTHR42673">
    <property type="entry name" value="MALEYLACETOACETATE ISOMERASE"/>
    <property type="match status" value="1"/>
</dbReference>
<dbReference type="PANTHER" id="PTHR42673:SF21">
    <property type="entry name" value="GLUTATHIONE S-TRANSFERASE YFCF"/>
    <property type="match status" value="1"/>
</dbReference>
<dbReference type="Gene3D" id="3.40.30.10">
    <property type="entry name" value="Glutaredoxin"/>
    <property type="match status" value="1"/>
</dbReference>
<dbReference type="InterPro" id="IPR004045">
    <property type="entry name" value="Glutathione_S-Trfase_N"/>
</dbReference>
<dbReference type="GO" id="GO:0006559">
    <property type="term" value="P:L-phenylalanine catabolic process"/>
    <property type="evidence" value="ECO:0007669"/>
    <property type="project" value="TreeGrafter"/>
</dbReference>